<proteinExistence type="predicted"/>
<dbReference type="InterPro" id="IPR006689">
    <property type="entry name" value="Small_GTPase_ARF/SAR"/>
</dbReference>
<dbReference type="PANTHER" id="PTHR46688">
    <property type="entry name" value="ADP-RIBOSYLATION FACTOR-LIKE PROTEIN 16"/>
    <property type="match status" value="1"/>
</dbReference>
<name>E4X0G1_OIKDI</name>
<dbReference type="PANTHER" id="PTHR46688:SF1">
    <property type="entry name" value="ADP-RIBOSYLATION FACTOR-LIKE PROTEIN 16"/>
    <property type="match status" value="1"/>
</dbReference>
<dbReference type="Gene3D" id="3.40.50.300">
    <property type="entry name" value="P-loop containing nucleotide triphosphate hydrolases"/>
    <property type="match status" value="1"/>
</dbReference>
<dbReference type="InterPro" id="IPR027417">
    <property type="entry name" value="P-loop_NTPase"/>
</dbReference>
<evidence type="ECO:0000313" key="6">
    <source>
        <dbReference type="Proteomes" id="UP000001307"/>
    </source>
</evidence>
<feature type="binding site" evidence="4">
    <location>
        <position position="18"/>
    </location>
    <ligand>
        <name>Mg(2+)</name>
        <dbReference type="ChEBI" id="CHEBI:18420"/>
    </ligand>
</feature>
<dbReference type="GO" id="GO:0003924">
    <property type="term" value="F:GTPase activity"/>
    <property type="evidence" value="ECO:0007669"/>
    <property type="project" value="InterPro"/>
</dbReference>
<keyword evidence="4" id="KW-0479">Metal-binding</keyword>
<gene>
    <name evidence="5" type="ORF">GSOID_T00015195001</name>
</gene>
<dbReference type="AlphaFoldDB" id="E4X0G1"/>
<feature type="binding site" evidence="3">
    <location>
        <position position="62"/>
    </location>
    <ligand>
        <name>GTP</name>
        <dbReference type="ChEBI" id="CHEBI:37565"/>
    </ligand>
</feature>
<dbReference type="Pfam" id="PF00025">
    <property type="entry name" value="Arf"/>
    <property type="match status" value="1"/>
</dbReference>
<evidence type="ECO:0000256" key="1">
    <source>
        <dbReference type="ARBA" id="ARBA00022741"/>
    </source>
</evidence>
<reference evidence="5 6" key="1">
    <citation type="journal article" date="2010" name="Science">
        <title>Plasticity of animal genome architecture unmasked by rapid evolution of a pelagic tunicate.</title>
        <authorList>
            <person name="Denoeud F."/>
            <person name="Henriet S."/>
            <person name="Mungpakdee S."/>
            <person name="Aury J.M."/>
            <person name="Da Silva C."/>
            <person name="Brinkmann H."/>
            <person name="Mikhaleva J."/>
            <person name="Olsen L.C."/>
            <person name="Jubin C."/>
            <person name="Canestro C."/>
            <person name="Bouquet J.M."/>
            <person name="Danks G."/>
            <person name="Poulain J."/>
            <person name="Campsteijn C."/>
            <person name="Adamski M."/>
            <person name="Cross I."/>
            <person name="Yadetie F."/>
            <person name="Muffato M."/>
            <person name="Louis A."/>
            <person name="Butcher S."/>
            <person name="Tsagkogeorga G."/>
            <person name="Konrad A."/>
            <person name="Singh S."/>
            <person name="Jensen M.F."/>
            <person name="Cong E.H."/>
            <person name="Eikeseth-Otteraa H."/>
            <person name="Noel B."/>
            <person name="Anthouard V."/>
            <person name="Porcel B.M."/>
            <person name="Kachouri-Lafond R."/>
            <person name="Nishino A."/>
            <person name="Ugolini M."/>
            <person name="Chourrout P."/>
            <person name="Nishida H."/>
            <person name="Aasland R."/>
            <person name="Huzurbazar S."/>
            <person name="Westhof E."/>
            <person name="Delsuc F."/>
            <person name="Lehrach H."/>
            <person name="Reinhardt R."/>
            <person name="Weissenbach J."/>
            <person name="Roy S.W."/>
            <person name="Artiguenave F."/>
            <person name="Postlethwait J.H."/>
            <person name="Manak J.R."/>
            <person name="Thompson E.M."/>
            <person name="Jaillon O."/>
            <person name="Du Pasquier L."/>
            <person name="Boudinot P."/>
            <person name="Liberles D.A."/>
            <person name="Volff J.N."/>
            <person name="Philippe H."/>
            <person name="Lenhard B."/>
            <person name="Roest Crollius H."/>
            <person name="Wincker P."/>
            <person name="Chourrout D."/>
        </authorList>
    </citation>
    <scope>NUCLEOTIDE SEQUENCE [LARGE SCALE GENOMIC DNA]</scope>
</reference>
<keyword evidence="6" id="KW-1185">Reference proteome</keyword>
<evidence type="ECO:0000256" key="4">
    <source>
        <dbReference type="PIRSR" id="PIRSR606689-2"/>
    </source>
</evidence>
<protein>
    <submittedName>
        <fullName evidence="5">Uncharacterized protein</fullName>
    </submittedName>
</protein>
<keyword evidence="2 3" id="KW-0342">GTP-binding</keyword>
<dbReference type="Proteomes" id="UP000001307">
    <property type="component" value="Unassembled WGS sequence"/>
</dbReference>
<evidence type="ECO:0000313" key="5">
    <source>
        <dbReference type="EMBL" id="CBY23260.1"/>
    </source>
</evidence>
<dbReference type="InParanoid" id="E4X0G1"/>
<dbReference type="PRINTS" id="PR00328">
    <property type="entry name" value="SAR1GTPBP"/>
</dbReference>
<dbReference type="OrthoDB" id="365445at2759"/>
<evidence type="ECO:0000256" key="3">
    <source>
        <dbReference type="PIRSR" id="PIRSR606689-1"/>
    </source>
</evidence>
<dbReference type="SUPFAM" id="SSF52540">
    <property type="entry name" value="P-loop containing nucleoside triphosphate hydrolases"/>
    <property type="match status" value="1"/>
</dbReference>
<keyword evidence="4" id="KW-0460">Magnesium</keyword>
<keyword evidence="1 3" id="KW-0547">Nucleotide-binding</keyword>
<accession>E4X0G1</accession>
<evidence type="ECO:0000256" key="2">
    <source>
        <dbReference type="ARBA" id="ARBA00023134"/>
    </source>
</evidence>
<feature type="binding site" evidence="3">
    <location>
        <begin position="11"/>
        <end position="18"/>
    </location>
    <ligand>
        <name>GTP</name>
        <dbReference type="ChEBI" id="CHEBI:37565"/>
    </ligand>
</feature>
<dbReference type="EMBL" id="FN653020">
    <property type="protein sequence ID" value="CBY23260.1"/>
    <property type="molecule type" value="Genomic_DNA"/>
</dbReference>
<dbReference type="GO" id="GO:0005525">
    <property type="term" value="F:GTP binding"/>
    <property type="evidence" value="ECO:0007669"/>
    <property type="project" value="UniProtKB-KW"/>
</dbReference>
<organism evidence="5 6">
    <name type="scientific">Oikopleura dioica</name>
    <name type="common">Tunicate</name>
    <dbReference type="NCBI Taxonomy" id="34765"/>
    <lineage>
        <taxon>Eukaryota</taxon>
        <taxon>Metazoa</taxon>
        <taxon>Chordata</taxon>
        <taxon>Tunicata</taxon>
        <taxon>Appendicularia</taxon>
        <taxon>Copelata</taxon>
        <taxon>Oikopleuridae</taxon>
        <taxon>Oikopleura</taxon>
    </lineage>
</organism>
<sequence length="157" mass="17738">MAGKTVILVVGVTGSGKTCLIRRLKQNKSSQKHEKKHDYQTTETSGFVPTKIDDHTFGEVGGKLQPLWLDYAQDVSGIIFVIDVRAHGRLTQAAVYALQLREQTQVPFVLYLRRASSKQQCAHLLSQWLLEDFRFICALDGQEGDLEEIHDFVKSLH</sequence>
<dbReference type="GO" id="GO:0046872">
    <property type="term" value="F:metal ion binding"/>
    <property type="evidence" value="ECO:0007669"/>
    <property type="project" value="UniProtKB-KW"/>
</dbReference>
<feature type="binding site" evidence="4">
    <location>
        <position position="44"/>
    </location>
    <ligand>
        <name>Mg(2+)</name>
        <dbReference type="ChEBI" id="CHEBI:18420"/>
    </ligand>
</feature>